<sequence>MNFKDGTEFVYYDENIFRFPRDKDLCQKWVDAVRLERHDPWWNSTKASRICSIHFKKSDMMSTPCKVNVLTKSAVPICTMVWYDRDSNVSSNLSLPTENINIYDNITKAHELKESNPKVLEESSTNVSDDNGLACQESDKVFDILKETKKQHLNGSPETELANESTSQQGSKDQEEAIDIAEFIKFNTKDTCIKLNDNTSIILKEDVNEKSINTCQMPNSSKCLTKPLEVNNFKLLENKESKDDRSDEPKIDLCSGEIQQIDLKSTFIGKILKTYLPKRKFKKSRQKFITEVCKDNDENKSIDIKSVNDDLPNNLFNETEIKIPDRPINDTESSNEIIDKNNAVFFEKCLENDDNVGDGKESRKTDFNDIHLDIVGKQQLILDKQSINDICNESIENMCVQTSREFQIGSNLSANSNMIKDSNTHLILELDTQLYTETDVVGNIIDSFKESCELTNEQNNQPNDVTEIALITELIDTNESIPMSDEVNTSSHRNELSLINIFDPIQPTNDLISETQYEILTDFDNNAPESQQSNDIFNNAKFPTKNDLFNTETSENIDIGLENLQCEVKLNSTLNEFDPKKGEQYVSFVSIESSLNNSNLDTIRQLGASEIDKEGISFLSKDVRINVNGYEEGDLEHQIILQKDVLTSREDERNKVIVNNLIWEGNQEDLILSANLKCDNYSHCENNYAIQSNDRSDRQLSELCNVDNNKTHNETYFPELLKHLTAKPKMDSLVELCTNSLTEVDKKIFSKYGNMALVNKKRLQDIYGYNREEIYKNLDIDNGMSTISENNINISEGEQFNAVSDQLESNLDDSMELINGLDPSIAEQILSEETITSSTNFIETVGRQLKDKDENITTSELGELIQNEMLTIPEDTIVKINENISEGLTNKDLGKLCGKFGLDFENASPISGIAEENIEDEDIQVIESNLDIDKENTSEFDFSLLLENSLPDTEAENPDDDFDCNEKNSPADLMDLATVDIPESIDGILDEEGSLFENLDLLESSSLDSNEELKMKRNELNVTKNNEEPLSVPHCDELRECLSIANICEMEKEQSKTCVSHFDSKAKQLVERLIESSANLNLSTEEQSKEQFAGKCCVSLKELYNETLEQYRLNLENIKKHILDECCDKQIKNNISTSNGQHFKSFRLNEDVSSNVPSDLRDIGFENDINLLQKINNSSIHGAHELQGQKNDEIIDELVDLSDILFKDNVTPFSMDLENQDRELKSIRSNNSDPIELNVINNQKNPYALEQEKELFNDRDVDMSNIDEILDEICSEQCLEAENESLDQIKEPKSNNNNMTNMKLNLRENSNRILKDLYNKSVEMSRSLKKDKHNASVGYDSAKISSVTGRRLSVEQLKREIFDQCFSSECGNSCKKGHHNTTKNKISRFKTQDIEIANNFDIKKRSKKKQKHRKQPSTKKQKNKSTCLSPCKEKIKLKYKEFSIDLLKGQCFEFSQKGIEDEANINEKKIKRKCNDPTLESRKIQCTESLIEENKCGQSIELTLKKNDSTDTNIQDSNCNTLKELEAECPNCGFVTNDDDVDLSIKEPLTVINKGMLLNNMEKKSNGNDGNKNVPLRSTKEDE</sequence>
<evidence type="ECO:0000256" key="6">
    <source>
        <dbReference type="SAM" id="MobiDB-lite"/>
    </source>
</evidence>
<feature type="region of interest" description="Disordered" evidence="6">
    <location>
        <begin position="152"/>
        <end position="174"/>
    </location>
</feature>
<dbReference type="EMBL" id="AGBW02009539">
    <property type="protein sequence ID" value="OWR50555.1"/>
    <property type="molecule type" value="Genomic_DNA"/>
</dbReference>
<keyword evidence="4 5" id="KW-0238">DNA-binding</keyword>
<keyword evidence="3" id="KW-0862">Zinc</keyword>
<evidence type="ECO:0000256" key="4">
    <source>
        <dbReference type="ARBA" id="ARBA00023125"/>
    </source>
</evidence>
<dbReference type="Proteomes" id="UP000007151">
    <property type="component" value="Unassembled WGS sequence"/>
</dbReference>
<accession>A0A212F9Y3</accession>
<evidence type="ECO:0000259" key="7">
    <source>
        <dbReference type="PROSITE" id="PS50950"/>
    </source>
</evidence>
<comment type="caution">
    <text evidence="8">The sequence shown here is derived from an EMBL/GenBank/DDBJ whole genome shotgun (WGS) entry which is preliminary data.</text>
</comment>
<evidence type="ECO:0000313" key="9">
    <source>
        <dbReference type="Proteomes" id="UP000007151"/>
    </source>
</evidence>
<dbReference type="SMART" id="SM00980">
    <property type="entry name" value="THAP"/>
    <property type="match status" value="1"/>
</dbReference>
<dbReference type="GO" id="GO:0008270">
    <property type="term" value="F:zinc ion binding"/>
    <property type="evidence" value="ECO:0007669"/>
    <property type="project" value="UniProtKB-KW"/>
</dbReference>
<reference evidence="8 9" key="1">
    <citation type="journal article" date="2011" name="Cell">
        <title>The monarch butterfly genome yields insights into long-distance migration.</title>
        <authorList>
            <person name="Zhan S."/>
            <person name="Merlin C."/>
            <person name="Boore J.L."/>
            <person name="Reppert S.M."/>
        </authorList>
    </citation>
    <scope>NUCLEOTIDE SEQUENCE [LARGE SCALE GENOMIC DNA]</scope>
    <source>
        <strain evidence="8">F-2</strain>
    </source>
</reference>
<evidence type="ECO:0000256" key="1">
    <source>
        <dbReference type="ARBA" id="ARBA00022723"/>
    </source>
</evidence>
<evidence type="ECO:0000256" key="2">
    <source>
        <dbReference type="ARBA" id="ARBA00022771"/>
    </source>
</evidence>
<feature type="compositionally biased region" description="Polar residues" evidence="6">
    <location>
        <begin position="153"/>
        <end position="171"/>
    </location>
</feature>
<dbReference type="InterPro" id="IPR038441">
    <property type="entry name" value="THAP_Znf_sf"/>
</dbReference>
<evidence type="ECO:0000313" key="8">
    <source>
        <dbReference type="EMBL" id="OWR50555.1"/>
    </source>
</evidence>
<dbReference type="Pfam" id="PF05485">
    <property type="entry name" value="THAP"/>
    <property type="match status" value="1"/>
</dbReference>
<evidence type="ECO:0000256" key="3">
    <source>
        <dbReference type="ARBA" id="ARBA00022833"/>
    </source>
</evidence>
<feature type="region of interest" description="Disordered" evidence="6">
    <location>
        <begin position="1400"/>
        <end position="1425"/>
    </location>
</feature>
<name>A0A212F9Y3_DANPL</name>
<dbReference type="SUPFAM" id="SSF57716">
    <property type="entry name" value="Glucocorticoid receptor-like (DNA-binding domain)"/>
    <property type="match status" value="1"/>
</dbReference>
<dbReference type="InterPro" id="IPR006612">
    <property type="entry name" value="THAP_Znf"/>
</dbReference>
<dbReference type="KEGG" id="dpl:KGM_201253"/>
<gene>
    <name evidence="8" type="ORF">KGM_201253</name>
</gene>
<dbReference type="InParanoid" id="A0A212F9Y3"/>
<dbReference type="GO" id="GO:0043565">
    <property type="term" value="F:sequence-specific DNA binding"/>
    <property type="evidence" value="ECO:0007669"/>
    <property type="project" value="InterPro"/>
</dbReference>
<dbReference type="PROSITE" id="PS50950">
    <property type="entry name" value="ZF_THAP"/>
    <property type="match status" value="1"/>
</dbReference>
<dbReference type="PANTHER" id="PTHR46600:SF11">
    <property type="entry name" value="THAP DOMAIN-CONTAINING PROTEIN 10"/>
    <property type="match status" value="1"/>
</dbReference>
<feature type="compositionally biased region" description="Basic residues" evidence="6">
    <location>
        <begin position="1404"/>
        <end position="1423"/>
    </location>
</feature>
<evidence type="ECO:0000256" key="5">
    <source>
        <dbReference type="PROSITE-ProRule" id="PRU00309"/>
    </source>
</evidence>
<keyword evidence="2 5" id="KW-0863">Zinc-finger</keyword>
<keyword evidence="9" id="KW-1185">Reference proteome</keyword>
<feature type="region of interest" description="Disordered" evidence="6">
    <location>
        <begin position="1560"/>
        <end position="1583"/>
    </location>
</feature>
<dbReference type="PANTHER" id="PTHR46600">
    <property type="entry name" value="THAP DOMAIN-CONTAINING"/>
    <property type="match status" value="1"/>
</dbReference>
<feature type="domain" description="THAP-type" evidence="7">
    <location>
        <begin position="1"/>
        <end position="79"/>
    </location>
</feature>
<dbReference type="InterPro" id="IPR026516">
    <property type="entry name" value="THAP1/10"/>
</dbReference>
<proteinExistence type="predicted"/>
<keyword evidence="1" id="KW-0479">Metal-binding</keyword>
<organism evidence="8 9">
    <name type="scientific">Danaus plexippus plexippus</name>
    <dbReference type="NCBI Taxonomy" id="278856"/>
    <lineage>
        <taxon>Eukaryota</taxon>
        <taxon>Metazoa</taxon>
        <taxon>Ecdysozoa</taxon>
        <taxon>Arthropoda</taxon>
        <taxon>Hexapoda</taxon>
        <taxon>Insecta</taxon>
        <taxon>Pterygota</taxon>
        <taxon>Neoptera</taxon>
        <taxon>Endopterygota</taxon>
        <taxon>Lepidoptera</taxon>
        <taxon>Glossata</taxon>
        <taxon>Ditrysia</taxon>
        <taxon>Papilionoidea</taxon>
        <taxon>Nymphalidae</taxon>
        <taxon>Danainae</taxon>
        <taxon>Danaini</taxon>
        <taxon>Danaina</taxon>
        <taxon>Danaus</taxon>
        <taxon>Danaus</taxon>
    </lineage>
</organism>
<dbReference type="Gene3D" id="6.20.210.20">
    <property type="entry name" value="THAP domain"/>
    <property type="match status" value="1"/>
</dbReference>
<protein>
    <recommendedName>
        <fullName evidence="7">THAP-type domain-containing protein</fullName>
    </recommendedName>
</protein>